<dbReference type="InterPro" id="IPR026050">
    <property type="entry name" value="C1GALT1/C1GALT1_chp1"/>
</dbReference>
<keyword evidence="6 7" id="KW-0472">Membrane</keyword>
<evidence type="ECO:0000256" key="7">
    <source>
        <dbReference type="SAM" id="Phobius"/>
    </source>
</evidence>
<sequence length="280" mass="33038">MCLHRFKLRSVFLIGFGIGFLFAIFLFTHQHLFCNISYQKSALNLYSTSKNTLFKWFISDTWINKEIIFQNWNKSTYSHAILLWGQPYNVANAGYVISMGVLKKLINMFDNSKKCIISGKYWKQEDYYLARHLASIGIYPSDTRDQYQRGTFHGYSLQSLLWGVVKTSAYWTHALYPIKNECCSFMSVTFNIEESEKMYTFSYLLHNFYVLKKKAVFGNRKVTTSISDEDVWKVALKEEFNITHLSNISSEMYYEIWHSKYSEPEQLIKNNYQTKDSESK</sequence>
<keyword evidence="8" id="KW-0328">Glycosyltransferase</keyword>
<keyword evidence="4" id="KW-0735">Signal-anchor</keyword>
<dbReference type="EMBL" id="JR040139">
    <property type="protein sequence ID" value="AEY58995.1"/>
    <property type="molecule type" value="mRNA"/>
</dbReference>
<dbReference type="PANTHER" id="PTHR23033:SF14">
    <property type="entry name" value="GLYCOPROTEIN-N-ACETYLGALACTOSAMINE 3-BETA-GALACTOSYLTRANSFERASE 1-RELATED"/>
    <property type="match status" value="1"/>
</dbReference>
<organism evidence="8">
    <name type="scientific">Apis cerana</name>
    <name type="common">Indian honeybee</name>
    <dbReference type="NCBI Taxonomy" id="7461"/>
    <lineage>
        <taxon>Eukaryota</taxon>
        <taxon>Metazoa</taxon>
        <taxon>Ecdysozoa</taxon>
        <taxon>Arthropoda</taxon>
        <taxon>Hexapoda</taxon>
        <taxon>Insecta</taxon>
        <taxon>Pterygota</taxon>
        <taxon>Neoptera</taxon>
        <taxon>Endopterygota</taxon>
        <taxon>Hymenoptera</taxon>
        <taxon>Apocrita</taxon>
        <taxon>Aculeata</taxon>
        <taxon>Apoidea</taxon>
        <taxon>Anthophila</taxon>
        <taxon>Apidae</taxon>
        <taxon>Apis</taxon>
    </lineage>
</organism>
<evidence type="ECO:0000313" key="8">
    <source>
        <dbReference type="EMBL" id="AEY58995.1"/>
    </source>
</evidence>
<dbReference type="PANTHER" id="PTHR23033">
    <property type="entry name" value="BETA1,3-GALACTOSYLTRANSFERASE"/>
    <property type="match status" value="1"/>
</dbReference>
<protein>
    <submittedName>
        <fullName evidence="8">Glycoprotein-N-acetylgalactosamine 3-beta-galactosyltransferase 1-B</fullName>
    </submittedName>
</protein>
<evidence type="ECO:0000256" key="6">
    <source>
        <dbReference type="ARBA" id="ARBA00023136"/>
    </source>
</evidence>
<accession>V9ID30</accession>
<evidence type="ECO:0000256" key="5">
    <source>
        <dbReference type="ARBA" id="ARBA00022989"/>
    </source>
</evidence>
<evidence type="ECO:0000256" key="4">
    <source>
        <dbReference type="ARBA" id="ARBA00022968"/>
    </source>
</evidence>
<dbReference type="GO" id="GO:0016263">
    <property type="term" value="F:glycoprotein-N-acetylgalactosamine 3-beta-galactosyltransferase activity"/>
    <property type="evidence" value="ECO:0007669"/>
    <property type="project" value="TreeGrafter"/>
</dbReference>
<dbReference type="GO" id="GO:0016020">
    <property type="term" value="C:membrane"/>
    <property type="evidence" value="ECO:0007669"/>
    <property type="project" value="UniProtKB-SubCell"/>
</dbReference>
<keyword evidence="5 7" id="KW-1133">Transmembrane helix</keyword>
<reference evidence="8" key="1">
    <citation type="submission" date="2011-11" db="EMBL/GenBank/DDBJ databases">
        <title>Decoding the brain transcriptome of the Eastern honeybee (Apis cerana) based on pyrosequencing.</title>
        <authorList>
            <person name="Sun L."/>
            <person name="Zheng H."/>
            <person name="Wang Y."/>
            <person name="Xie X."/>
            <person name="Zhu Y."/>
            <person name="Gu W."/>
            <person name="Wang S."/>
        </authorList>
    </citation>
    <scope>NUCLEOTIDE SEQUENCE</scope>
    <source>
        <tissue evidence="8">Brain</tissue>
    </source>
</reference>
<comment type="subcellular location">
    <subcellularLocation>
        <location evidence="1">Membrane</location>
        <topology evidence="1">Single-pass type II membrane protein</topology>
    </subcellularLocation>
</comment>
<evidence type="ECO:0000256" key="2">
    <source>
        <dbReference type="ARBA" id="ARBA00006462"/>
    </source>
</evidence>
<evidence type="ECO:0000256" key="1">
    <source>
        <dbReference type="ARBA" id="ARBA00004606"/>
    </source>
</evidence>
<evidence type="ECO:0000256" key="3">
    <source>
        <dbReference type="ARBA" id="ARBA00022692"/>
    </source>
</evidence>
<keyword evidence="8" id="KW-0808">Transferase</keyword>
<gene>
    <name evidence="8" type="ORF">ACCB01658.1</name>
</gene>
<keyword evidence="3 7" id="KW-0812">Transmembrane</keyword>
<feature type="transmembrane region" description="Helical" evidence="7">
    <location>
        <begin position="12"/>
        <end position="33"/>
    </location>
</feature>
<proteinExistence type="evidence at transcript level"/>
<comment type="similarity">
    <text evidence="2">Belongs to the glycosyltransferase 31 family. Beta3-Gal-T subfamily.</text>
</comment>
<name>V9ID30_APICE</name>
<dbReference type="AlphaFoldDB" id="V9ID30"/>